<dbReference type="EMBL" id="FOIR01000001">
    <property type="protein sequence ID" value="SEV90717.1"/>
    <property type="molecule type" value="Genomic_DNA"/>
</dbReference>
<dbReference type="AlphaFoldDB" id="A0A1I0MQA4"/>
<organism evidence="3 4">
    <name type="scientific">Roseivirga pacifica</name>
    <dbReference type="NCBI Taxonomy" id="1267423"/>
    <lineage>
        <taxon>Bacteria</taxon>
        <taxon>Pseudomonadati</taxon>
        <taxon>Bacteroidota</taxon>
        <taxon>Cytophagia</taxon>
        <taxon>Cytophagales</taxon>
        <taxon>Roseivirgaceae</taxon>
        <taxon>Roseivirga</taxon>
    </lineage>
</organism>
<dbReference type="GO" id="GO:0016779">
    <property type="term" value="F:nucleotidyltransferase activity"/>
    <property type="evidence" value="ECO:0007669"/>
    <property type="project" value="InterPro"/>
</dbReference>
<gene>
    <name evidence="3" type="ORF">SAMN05216290_0607</name>
</gene>
<dbReference type="Pfam" id="PF18144">
    <property type="entry name" value="SMODS"/>
    <property type="match status" value="1"/>
</dbReference>
<dbReference type="STRING" id="1267423.SAMN05216290_0607"/>
<dbReference type="GO" id="GO:0051607">
    <property type="term" value="P:defense response to virus"/>
    <property type="evidence" value="ECO:0007669"/>
    <property type="project" value="UniProtKB-KW"/>
</dbReference>
<dbReference type="GeneID" id="99985359"/>
<name>A0A1I0MQA4_9BACT</name>
<accession>A0A1I0MQA4</accession>
<keyword evidence="1" id="KW-0051">Antiviral defense</keyword>
<dbReference type="Proteomes" id="UP000199437">
    <property type="component" value="Unassembled WGS sequence"/>
</dbReference>
<proteinExistence type="predicted"/>
<evidence type="ECO:0000313" key="3">
    <source>
        <dbReference type="EMBL" id="SEV90717.1"/>
    </source>
</evidence>
<sequence>MIDIFKNYDLQREELLARIAQELQLDQTRLDRMDSAYNAVSKLLESDEEFFDGFQIEIYAQGSKRIEATVKPINNEDFDLDTVLHIYDPYFNHSPEEIYNALVKALQKDSYYKEIMEKKTRCIRLNYKGDFHMDILPACMPNAFEKEIIKIPEKALKNWSSGNPKGFAKWFLNIANSVEEPMLKRYADVLLEAQIDTEPLPQELYMKTPLQRVVQLLKRYRDIYYENRDYRVSSIVITTLAARFYQGESSIFDAMDHILTRVTGSYTDSIRSGHRFKVLNPVNKDEDFTDSWTNKHYESFNRFITHLYSKWQKLKGSFETSKNDYIELFGEGVYKKSLNEQFMSFSKSTDDVLTKSSSLINGGMAYTDSNGQINRERGVKNGTHHSYGGEY</sequence>
<evidence type="ECO:0000256" key="2">
    <source>
        <dbReference type="SAM" id="MobiDB-lite"/>
    </source>
</evidence>
<keyword evidence="4" id="KW-1185">Reference proteome</keyword>
<protein>
    <recommendedName>
        <fullName evidence="5">Nucleotidyltransferase</fullName>
    </recommendedName>
</protein>
<dbReference type="InterPro" id="IPR006116">
    <property type="entry name" value="NT_2-5OAS_ClassI-CCAase"/>
</dbReference>
<reference evidence="4" key="1">
    <citation type="submission" date="2016-10" db="EMBL/GenBank/DDBJ databases">
        <authorList>
            <person name="Varghese N."/>
            <person name="Submissions S."/>
        </authorList>
    </citation>
    <scope>NUCLEOTIDE SEQUENCE [LARGE SCALE GENOMIC DNA]</scope>
    <source>
        <strain evidence="4">CGMCC 1.12402</strain>
    </source>
</reference>
<evidence type="ECO:0000256" key="1">
    <source>
        <dbReference type="ARBA" id="ARBA00023118"/>
    </source>
</evidence>
<dbReference type="OrthoDB" id="1118920at2"/>
<evidence type="ECO:0000313" key="4">
    <source>
        <dbReference type="Proteomes" id="UP000199437"/>
    </source>
</evidence>
<evidence type="ECO:0008006" key="5">
    <source>
        <dbReference type="Google" id="ProtNLM"/>
    </source>
</evidence>
<dbReference type="RefSeq" id="WP_090256909.1">
    <property type="nucleotide sequence ID" value="NZ_FOIR01000001.1"/>
</dbReference>
<feature type="region of interest" description="Disordered" evidence="2">
    <location>
        <begin position="370"/>
        <end position="391"/>
    </location>
</feature>
<dbReference type="CDD" id="cd05400">
    <property type="entry name" value="NT_2-5OAS_ClassI-CCAase"/>
    <property type="match status" value="1"/>
</dbReference>